<protein>
    <recommendedName>
        <fullName evidence="4">Secreted protein</fullName>
    </recommendedName>
</protein>
<feature type="chain" id="PRO_5013108833" description="Secreted protein" evidence="1">
    <location>
        <begin position="19"/>
        <end position="104"/>
    </location>
</feature>
<evidence type="ECO:0000313" key="2">
    <source>
        <dbReference type="EMBL" id="OIW25139.1"/>
    </source>
</evidence>
<proteinExistence type="predicted"/>
<sequence length="104" mass="11598">MCETLLIGGWLIIAKLRAFLPPLPSRCSRVEKTPVSAVLSTGNDTRQHIKMGHTVRAASRLRLENSQFSLPSRSSNHPSRNFLTFLRSLGMVDLPLTRPRTSSL</sequence>
<name>A0A1J7ICX6_9PEZI</name>
<reference evidence="2 3" key="1">
    <citation type="submission" date="2016-10" db="EMBL/GenBank/DDBJ databases">
        <title>Draft genome sequence of Coniochaeta ligniaria NRRL30616, a lignocellulolytic fungus for bioabatement of inhibitors in plant biomass hydrolysates.</title>
        <authorList>
            <consortium name="DOE Joint Genome Institute"/>
            <person name="Jimenez D.J."/>
            <person name="Hector R.E."/>
            <person name="Riley R."/>
            <person name="Sun H."/>
            <person name="Grigoriev I.V."/>
            <person name="Van Elsas J.D."/>
            <person name="Nichols N.N."/>
        </authorList>
    </citation>
    <scope>NUCLEOTIDE SEQUENCE [LARGE SCALE GENOMIC DNA]</scope>
    <source>
        <strain evidence="2 3">NRRL 30616</strain>
    </source>
</reference>
<keyword evidence="1" id="KW-0732">Signal</keyword>
<dbReference type="Proteomes" id="UP000182658">
    <property type="component" value="Unassembled WGS sequence"/>
</dbReference>
<dbReference type="EMBL" id="KV875102">
    <property type="protein sequence ID" value="OIW25139.1"/>
    <property type="molecule type" value="Genomic_DNA"/>
</dbReference>
<accession>A0A1J7ICX6</accession>
<gene>
    <name evidence="2" type="ORF">CONLIGDRAFT_82509</name>
</gene>
<dbReference type="AlphaFoldDB" id="A0A1J7ICX6"/>
<dbReference type="InParanoid" id="A0A1J7ICX6"/>
<organism evidence="2 3">
    <name type="scientific">Coniochaeta ligniaria NRRL 30616</name>
    <dbReference type="NCBI Taxonomy" id="1408157"/>
    <lineage>
        <taxon>Eukaryota</taxon>
        <taxon>Fungi</taxon>
        <taxon>Dikarya</taxon>
        <taxon>Ascomycota</taxon>
        <taxon>Pezizomycotina</taxon>
        <taxon>Sordariomycetes</taxon>
        <taxon>Sordariomycetidae</taxon>
        <taxon>Coniochaetales</taxon>
        <taxon>Coniochaetaceae</taxon>
        <taxon>Coniochaeta</taxon>
    </lineage>
</organism>
<keyword evidence="3" id="KW-1185">Reference proteome</keyword>
<feature type="signal peptide" evidence="1">
    <location>
        <begin position="1"/>
        <end position="18"/>
    </location>
</feature>
<evidence type="ECO:0000256" key="1">
    <source>
        <dbReference type="SAM" id="SignalP"/>
    </source>
</evidence>
<evidence type="ECO:0000313" key="3">
    <source>
        <dbReference type="Proteomes" id="UP000182658"/>
    </source>
</evidence>
<evidence type="ECO:0008006" key="4">
    <source>
        <dbReference type="Google" id="ProtNLM"/>
    </source>
</evidence>